<feature type="region of interest" description="Disordered" evidence="8">
    <location>
        <begin position="1000"/>
        <end position="1051"/>
    </location>
</feature>
<keyword evidence="11" id="KW-1185">Reference proteome</keyword>
<feature type="region of interest" description="Disordered" evidence="8">
    <location>
        <begin position="404"/>
        <end position="571"/>
    </location>
</feature>
<evidence type="ECO:0000259" key="9">
    <source>
        <dbReference type="PROSITE" id="PS50245"/>
    </source>
</evidence>
<feature type="compositionally biased region" description="Polar residues" evidence="8">
    <location>
        <begin position="1167"/>
        <end position="1180"/>
    </location>
</feature>
<keyword evidence="4" id="KW-0677">Repeat</keyword>
<gene>
    <name evidence="10" type="ORF">H4219_000686</name>
</gene>
<evidence type="ECO:0000313" key="10">
    <source>
        <dbReference type="EMBL" id="KAJ1921369.1"/>
    </source>
</evidence>
<dbReference type="Gene3D" id="2.30.30.190">
    <property type="entry name" value="CAP Gly-rich-like domain"/>
    <property type="match status" value="1"/>
</dbReference>
<evidence type="ECO:0000256" key="7">
    <source>
        <dbReference type="SAM" id="Coils"/>
    </source>
</evidence>
<feature type="compositionally biased region" description="Polar residues" evidence="8">
    <location>
        <begin position="187"/>
        <end position="213"/>
    </location>
</feature>
<feature type="compositionally biased region" description="Polar residues" evidence="8">
    <location>
        <begin position="473"/>
        <end position="483"/>
    </location>
</feature>
<dbReference type="InterPro" id="IPR036859">
    <property type="entry name" value="CAP-Gly_dom_sf"/>
</dbReference>
<dbReference type="SMART" id="SM01052">
    <property type="entry name" value="CAP_GLY"/>
    <property type="match status" value="1"/>
</dbReference>
<keyword evidence="5 7" id="KW-0175">Coiled coil</keyword>
<name>A0A9W8A2Z6_9FUNG</name>
<feature type="coiled-coil region" evidence="7">
    <location>
        <begin position="735"/>
        <end position="766"/>
    </location>
</feature>
<dbReference type="SUPFAM" id="SSF74924">
    <property type="entry name" value="Cap-Gly domain"/>
    <property type="match status" value="1"/>
</dbReference>
<dbReference type="Pfam" id="PF01302">
    <property type="entry name" value="CAP_GLY"/>
    <property type="match status" value="1"/>
</dbReference>
<evidence type="ECO:0000256" key="3">
    <source>
        <dbReference type="ARBA" id="ARBA00022701"/>
    </source>
</evidence>
<dbReference type="PANTHER" id="PTHR18916">
    <property type="entry name" value="DYNACTIN 1-RELATED MICROTUBULE-BINDING"/>
    <property type="match status" value="1"/>
</dbReference>
<evidence type="ECO:0000256" key="6">
    <source>
        <dbReference type="ARBA" id="ARBA00023212"/>
    </source>
</evidence>
<proteinExistence type="predicted"/>
<feature type="compositionally biased region" description="Polar residues" evidence="8">
    <location>
        <begin position="433"/>
        <end position="442"/>
    </location>
</feature>
<keyword evidence="2" id="KW-0963">Cytoplasm</keyword>
<accession>A0A9W8A2Z6</accession>
<dbReference type="Gene3D" id="4.10.60.10">
    <property type="entry name" value="Zinc finger, CCHC-type"/>
    <property type="match status" value="1"/>
</dbReference>
<evidence type="ECO:0000256" key="4">
    <source>
        <dbReference type="ARBA" id="ARBA00022737"/>
    </source>
</evidence>
<dbReference type="PROSITE" id="PS50245">
    <property type="entry name" value="CAP_GLY_2"/>
    <property type="match status" value="1"/>
</dbReference>
<dbReference type="Gene3D" id="1.20.5.1700">
    <property type="match status" value="1"/>
</dbReference>
<evidence type="ECO:0000256" key="1">
    <source>
        <dbReference type="ARBA" id="ARBA00004245"/>
    </source>
</evidence>
<feature type="compositionally biased region" description="Polar residues" evidence="8">
    <location>
        <begin position="496"/>
        <end position="519"/>
    </location>
</feature>
<reference evidence="10" key="1">
    <citation type="submission" date="2022-07" db="EMBL/GenBank/DDBJ databases">
        <title>Phylogenomic reconstructions and comparative analyses of Kickxellomycotina fungi.</title>
        <authorList>
            <person name="Reynolds N.K."/>
            <person name="Stajich J.E."/>
            <person name="Barry K."/>
            <person name="Grigoriev I.V."/>
            <person name="Crous P."/>
            <person name="Smith M.E."/>
        </authorList>
    </citation>
    <scope>NUCLEOTIDE SEQUENCE</scope>
    <source>
        <strain evidence="10">NBRC 100468</strain>
    </source>
</reference>
<evidence type="ECO:0000256" key="2">
    <source>
        <dbReference type="ARBA" id="ARBA00022490"/>
    </source>
</evidence>
<keyword evidence="3" id="KW-0493">Microtubule</keyword>
<dbReference type="InterPro" id="IPR000938">
    <property type="entry name" value="CAP-Gly_domain"/>
</dbReference>
<feature type="region of interest" description="Disordered" evidence="8">
    <location>
        <begin position="1163"/>
        <end position="1182"/>
    </location>
</feature>
<dbReference type="EMBL" id="JANBPU010000005">
    <property type="protein sequence ID" value="KAJ1921369.1"/>
    <property type="molecule type" value="Genomic_DNA"/>
</dbReference>
<feature type="region of interest" description="Disordered" evidence="8">
    <location>
        <begin position="1"/>
        <end position="221"/>
    </location>
</feature>
<feature type="compositionally biased region" description="Low complexity" evidence="8">
    <location>
        <begin position="113"/>
        <end position="132"/>
    </location>
</feature>
<feature type="compositionally biased region" description="Low complexity" evidence="8">
    <location>
        <begin position="17"/>
        <end position="32"/>
    </location>
</feature>
<dbReference type="PROSITE" id="PS00845">
    <property type="entry name" value="CAP_GLY_1"/>
    <property type="match status" value="1"/>
</dbReference>
<comment type="subcellular location">
    <subcellularLocation>
        <location evidence="1">Cytoplasm</location>
        <location evidence="1">Cytoskeleton</location>
    </subcellularLocation>
</comment>
<organism evidence="10 11">
    <name type="scientific">Mycoemilia scoparia</name>
    <dbReference type="NCBI Taxonomy" id="417184"/>
    <lineage>
        <taxon>Eukaryota</taxon>
        <taxon>Fungi</taxon>
        <taxon>Fungi incertae sedis</taxon>
        <taxon>Zoopagomycota</taxon>
        <taxon>Kickxellomycotina</taxon>
        <taxon>Kickxellomycetes</taxon>
        <taxon>Kickxellales</taxon>
        <taxon>Kickxellaceae</taxon>
        <taxon>Mycoemilia</taxon>
    </lineage>
</organism>
<feature type="region of interest" description="Disordered" evidence="8">
    <location>
        <begin position="1128"/>
        <end position="1155"/>
    </location>
</feature>
<feature type="region of interest" description="Disordered" evidence="8">
    <location>
        <begin position="242"/>
        <end position="274"/>
    </location>
</feature>
<dbReference type="AlphaFoldDB" id="A0A9W8A2Z6"/>
<comment type="caution">
    <text evidence="10">The sequence shown here is derived from an EMBL/GenBank/DDBJ whole genome shotgun (WGS) entry which is preliminary data.</text>
</comment>
<feature type="compositionally biased region" description="Low complexity" evidence="8">
    <location>
        <begin position="144"/>
        <end position="154"/>
    </location>
</feature>
<keyword evidence="6" id="KW-0206">Cytoskeleton</keyword>
<feature type="coiled-coil region" evidence="7">
    <location>
        <begin position="855"/>
        <end position="985"/>
    </location>
</feature>
<feature type="compositionally biased region" description="Polar residues" evidence="8">
    <location>
        <begin position="90"/>
        <end position="112"/>
    </location>
</feature>
<feature type="compositionally biased region" description="Basic and acidic residues" evidence="8">
    <location>
        <begin position="1031"/>
        <end position="1051"/>
    </location>
</feature>
<dbReference type="InterPro" id="IPR032108">
    <property type="entry name" value="CLIP1_ZNF"/>
</dbReference>
<evidence type="ECO:0000313" key="11">
    <source>
        <dbReference type="Proteomes" id="UP001150538"/>
    </source>
</evidence>
<dbReference type="OrthoDB" id="2130750at2759"/>
<protein>
    <recommendedName>
        <fullName evidence="9">CAP-Gly domain-containing protein</fullName>
    </recommendedName>
</protein>
<dbReference type="Pfam" id="PF16641">
    <property type="entry name" value="CLIP1_ZNF"/>
    <property type="match status" value="1"/>
</dbReference>
<feature type="compositionally biased region" description="Polar residues" evidence="8">
    <location>
        <begin position="404"/>
        <end position="425"/>
    </location>
</feature>
<sequence>MPSSHRYSGFGLPPPTSLQSGLGSNSGSGASDRAADSVQRQSKTMGRAPSGIHRRATLGNLQFRPPPPPPMSEMPTLSMRPSLLTPPSPQKSTNGSNIISHTDSIRGTTVLRSPSTASTSSISSNKSSVRKSMTGYDFQSMQNSKRSSGLSNSSIASPTMSGEPNGRSLLSKSPLPHGGGHMPSISRIVSMQPPSAATTPKAQVQQAADGQNIDSKEPMSTGMAAINRGRALLKTMKASPRIGRGNIAPATSTPAAKQSGLAGPAESPVKTGSPHGGVVVGSNVYIESLGQSGVVKYVGAIDGKPGIWVGIELDEKGNGKNSGAVAGKQYFMCEENSGVFIAPSKLTVIGGNSGRMELSNKASSVMTAQSPSASIAKMPSTPATKTEVKLGARASRIIAMTTNHQRATKLQSRVASKVSNATDASSRVVGTPLSKSRATSPSGVPATVSRPAPPKPSGTIRSSTQSRRKTMANFGTSSLSQASHSREGSLRGAGAQSPSARLTSRTPTPVRSLSKQSMHQDLPALPIGSSHPPGVSKAVNSRTTPARPKSGLGRYPGRGSFSSSQDPHDDVQRLQYQISSLETEIRDLKSKNAALEAAKEENAASEDMLAEKESEALKAISDLERTLEDERKSREFEKLESEKQISGLLGKIEQEKEQYRKEYSESELKVERLSKEINTLQISLREKDVHLESLLKTIQKQNESTENQTKTKDASHYEQECQKLMYELDAKDFALTSVNSKLEEVIAEYDQTKSKLEKEIVDMEETHRLELDTFKSIDEANKLNYQTLSAFFDNIREASISITDSFGENSIKHQDGVTSVNDLPSIDENLSHLDVWKLSLESFLKSLGESLKHKSDELDAHVKDYAALKDQLEEEQIRNKEIQDKLNSALVDKKESSSSTDGLQTDAKAQQLKAVIQQLKTRVEELETMNSELVQERATFIQEQKDVNEYLLKLENECNRLVDDIELLNAENQRLAEELATASLRNSTITLDLQSIDNKLASGEDNNTDPANAIVEKPDGDQSAGQSSSPKADDDKDSKSNEDSKYDDEWNTRLENMRASHRAEIQTLRKQLQDLESRKNSEIEQLNSDLNELEAMIEDRVFKEAELEEEISQLKKELNKYKSRVQAAADSASGTHHNTTNAANGEGNGIDNASFEKSNENYHAKDNTASGKSNDQNETSEAVADEEVCDICDKPGHNILDCPTLSAPSALFKGSSSVDANRAYCDNCEEFDLHWTDDCPNLDETF</sequence>
<feature type="coiled-coil region" evidence="7">
    <location>
        <begin position="571"/>
        <end position="683"/>
    </location>
</feature>
<evidence type="ECO:0000256" key="5">
    <source>
        <dbReference type="ARBA" id="ARBA00023054"/>
    </source>
</evidence>
<feature type="domain" description="CAP-Gly" evidence="9">
    <location>
        <begin position="299"/>
        <end position="342"/>
    </location>
</feature>
<evidence type="ECO:0000256" key="8">
    <source>
        <dbReference type="SAM" id="MobiDB-lite"/>
    </source>
</evidence>
<dbReference type="GO" id="GO:0005874">
    <property type="term" value="C:microtubule"/>
    <property type="evidence" value="ECO:0007669"/>
    <property type="project" value="UniProtKB-KW"/>
</dbReference>
<dbReference type="Proteomes" id="UP001150538">
    <property type="component" value="Unassembled WGS sequence"/>
</dbReference>